<name>A0A7H8N030_STRMI</name>
<dbReference type="GeneID" id="87636462"/>
<keyword evidence="1" id="KW-0614">Plasmid</keyword>
<accession>A0A7H8N030</accession>
<dbReference type="EMBL" id="CP054927">
    <property type="protein sequence ID" value="QKW47762.1"/>
    <property type="molecule type" value="Genomic_DNA"/>
</dbReference>
<dbReference type="Proteomes" id="UP000509345">
    <property type="component" value="Plasmid unnamed1"/>
</dbReference>
<evidence type="ECO:0000313" key="1">
    <source>
        <dbReference type="EMBL" id="QKW47762.1"/>
    </source>
</evidence>
<proteinExistence type="predicted"/>
<sequence>MELLYALALADDPALLPAEETVRVALAPRTAAGRSKVDALYRPLVEAALAISRLPAAAFHERLHALEAQHANHKAPPAAGT</sequence>
<organism evidence="1 2">
    <name type="scientific">Streptomyces microflavus</name>
    <name type="common">Streptomyces lipmanii</name>
    <dbReference type="NCBI Taxonomy" id="1919"/>
    <lineage>
        <taxon>Bacteria</taxon>
        <taxon>Bacillati</taxon>
        <taxon>Actinomycetota</taxon>
        <taxon>Actinomycetes</taxon>
        <taxon>Kitasatosporales</taxon>
        <taxon>Streptomycetaceae</taxon>
        <taxon>Streptomyces</taxon>
    </lineage>
</organism>
<evidence type="ECO:0000313" key="2">
    <source>
        <dbReference type="Proteomes" id="UP000509345"/>
    </source>
</evidence>
<reference evidence="1 2" key="1">
    <citation type="submission" date="2020-06" db="EMBL/GenBank/DDBJ databases">
        <title>Genome mining for natural products.</title>
        <authorList>
            <person name="Zhang B."/>
            <person name="Shi J."/>
            <person name="Ge H."/>
        </authorList>
    </citation>
    <scope>NUCLEOTIDE SEQUENCE [LARGE SCALE GENOMIC DNA]</scope>
    <source>
        <strain evidence="1 2">NA06532</strain>
        <plasmid evidence="1 2">unnamed1</plasmid>
    </source>
</reference>
<gene>
    <name evidence="1" type="ORF">HUT09_34880</name>
</gene>
<protein>
    <submittedName>
        <fullName evidence="1">Uncharacterized protein</fullName>
    </submittedName>
</protein>
<geneLocation type="plasmid" evidence="1 2">
    <name>unnamed1</name>
</geneLocation>
<dbReference type="RefSeq" id="WP_176145654.1">
    <property type="nucleotide sequence ID" value="NZ_CP054927.1"/>
</dbReference>
<dbReference type="AlphaFoldDB" id="A0A7H8N030"/>